<evidence type="ECO:0000313" key="1">
    <source>
        <dbReference type="EMBL" id="CAB4146628.1"/>
    </source>
</evidence>
<dbReference type="EMBL" id="LR797307">
    <property type="protein sequence ID" value="CAB4200379.1"/>
    <property type="molecule type" value="Genomic_DNA"/>
</dbReference>
<evidence type="ECO:0000313" key="9">
    <source>
        <dbReference type="EMBL" id="CAB4218240.1"/>
    </source>
</evidence>
<evidence type="ECO:0000313" key="2">
    <source>
        <dbReference type="EMBL" id="CAB4164363.1"/>
    </source>
</evidence>
<sequence length="55" mass="6173">MKLVGGDWIIAMDTPERDTLVEALEDAVNRYEAADEHDGDHYKTLRALLETLAAE</sequence>
<dbReference type="EMBL" id="LR796470">
    <property type="protein sequence ID" value="CAB4146628.1"/>
    <property type="molecule type" value="Genomic_DNA"/>
</dbReference>
<accession>A0A6J5QIA9</accession>
<evidence type="ECO:0000313" key="4">
    <source>
        <dbReference type="EMBL" id="CAB4177735.1"/>
    </source>
</evidence>
<dbReference type="EMBL" id="LR797060">
    <property type="protein sequence ID" value="CAB4184063.1"/>
    <property type="molecule type" value="Genomic_DNA"/>
</dbReference>
<evidence type="ECO:0000313" key="5">
    <source>
        <dbReference type="EMBL" id="CAB4184063.1"/>
    </source>
</evidence>
<dbReference type="EMBL" id="LR797405">
    <property type="protein sequence ID" value="CAB4214199.1"/>
    <property type="molecule type" value="Genomic_DNA"/>
</dbReference>
<evidence type="ECO:0000313" key="3">
    <source>
        <dbReference type="EMBL" id="CAB4172392.1"/>
    </source>
</evidence>
<dbReference type="EMBL" id="LR796881">
    <property type="protein sequence ID" value="CAB4172392.1"/>
    <property type="molecule type" value="Genomic_DNA"/>
</dbReference>
<gene>
    <name evidence="4" type="ORF">UFOVP1006_42</name>
    <name evidence="5" type="ORF">UFOVP1096_38</name>
    <name evidence="6" type="ORF">UFOVP1157_49</name>
    <name evidence="7" type="ORF">UFOVP1347_39</name>
    <name evidence="8" type="ORF">UFOVP1455_29</name>
    <name evidence="10" type="ORF">UFOVP1543_29</name>
    <name evidence="9" type="ORF">UFOVP1606_13</name>
    <name evidence="1" type="ORF">UFOVP497_46</name>
    <name evidence="2" type="ORF">UFOVP834_22</name>
    <name evidence="3" type="ORF">UFOVP922_49</name>
</gene>
<dbReference type="EMBL" id="LR796953">
    <property type="protein sequence ID" value="CAB4177735.1"/>
    <property type="molecule type" value="Genomic_DNA"/>
</dbReference>
<reference evidence="5" key="1">
    <citation type="submission" date="2020-05" db="EMBL/GenBank/DDBJ databases">
        <authorList>
            <person name="Chiriac C."/>
            <person name="Salcher M."/>
            <person name="Ghai R."/>
            <person name="Kavagutti S V."/>
        </authorList>
    </citation>
    <scope>NUCLEOTIDE SEQUENCE</scope>
</reference>
<dbReference type="EMBL" id="LR797463">
    <property type="protein sequence ID" value="CAB4218240.1"/>
    <property type="molecule type" value="Genomic_DNA"/>
</dbReference>
<dbReference type="EMBL" id="LR796763">
    <property type="protein sequence ID" value="CAB4164363.1"/>
    <property type="molecule type" value="Genomic_DNA"/>
</dbReference>
<name>A0A6J5QIA9_9CAUD</name>
<proteinExistence type="predicted"/>
<evidence type="ECO:0000313" key="6">
    <source>
        <dbReference type="EMBL" id="CAB4187692.1"/>
    </source>
</evidence>
<dbReference type="EMBL" id="LR798397">
    <property type="protein sequence ID" value="CAB5229121.1"/>
    <property type="molecule type" value="Genomic_DNA"/>
</dbReference>
<organism evidence="5">
    <name type="scientific">uncultured Caudovirales phage</name>
    <dbReference type="NCBI Taxonomy" id="2100421"/>
    <lineage>
        <taxon>Viruses</taxon>
        <taxon>Duplodnaviria</taxon>
        <taxon>Heunggongvirae</taxon>
        <taxon>Uroviricota</taxon>
        <taxon>Caudoviricetes</taxon>
        <taxon>Peduoviridae</taxon>
        <taxon>Maltschvirus</taxon>
        <taxon>Maltschvirus maltsch</taxon>
    </lineage>
</organism>
<evidence type="ECO:0000313" key="10">
    <source>
        <dbReference type="EMBL" id="CAB5229121.1"/>
    </source>
</evidence>
<evidence type="ECO:0000313" key="8">
    <source>
        <dbReference type="EMBL" id="CAB4214199.1"/>
    </source>
</evidence>
<protein>
    <submittedName>
        <fullName evidence="5">Uncharacterized protein</fullName>
    </submittedName>
</protein>
<evidence type="ECO:0000313" key="7">
    <source>
        <dbReference type="EMBL" id="CAB4200379.1"/>
    </source>
</evidence>
<dbReference type="EMBL" id="LR797102">
    <property type="protein sequence ID" value="CAB4187692.1"/>
    <property type="molecule type" value="Genomic_DNA"/>
</dbReference>